<sequence length="177" mass="20303">MFNFYAYEASQHSKEVSEIEQYRAHHRRICRGIQPDSALNQTKDFDVDDGRARKMSARCRRQQQQIPVSNQFSDNDEMHATFNAFDFSASPEAFNEILQPFEGQAAGLSCQGGQQLDGAMSNNSSLWERRFPDHRKSETSVRQLPKLGKDALWGGHVHYATHDAQRQASYNQPQYFA</sequence>
<dbReference type="EMBL" id="CCYD01000116">
    <property type="protein sequence ID" value="CEG50487.1"/>
    <property type="molecule type" value="Genomic_DNA"/>
</dbReference>
<keyword evidence="2" id="KW-1185">Reference proteome</keyword>
<evidence type="ECO:0000313" key="2">
    <source>
        <dbReference type="Proteomes" id="UP000054928"/>
    </source>
</evidence>
<name>A0A0P1B8J2_PLAHL</name>
<protein>
    <submittedName>
        <fullName evidence="1">Uncharacterized protein</fullName>
    </submittedName>
</protein>
<dbReference type="Proteomes" id="UP000054928">
    <property type="component" value="Unassembled WGS sequence"/>
</dbReference>
<organism evidence="1 2">
    <name type="scientific">Plasmopara halstedii</name>
    <name type="common">Downy mildew of sunflower</name>
    <dbReference type="NCBI Taxonomy" id="4781"/>
    <lineage>
        <taxon>Eukaryota</taxon>
        <taxon>Sar</taxon>
        <taxon>Stramenopiles</taxon>
        <taxon>Oomycota</taxon>
        <taxon>Peronosporomycetes</taxon>
        <taxon>Peronosporales</taxon>
        <taxon>Peronosporaceae</taxon>
        <taxon>Plasmopara</taxon>
    </lineage>
</organism>
<dbReference type="AlphaFoldDB" id="A0A0P1B8J2"/>
<dbReference type="OMA" id="WGGRVHY"/>
<accession>A0A0P1B8J2</accession>
<dbReference type="GeneID" id="36395685"/>
<evidence type="ECO:0000313" key="1">
    <source>
        <dbReference type="EMBL" id="CEG50487.1"/>
    </source>
</evidence>
<dbReference type="OrthoDB" id="168429at2759"/>
<dbReference type="RefSeq" id="XP_024586856.1">
    <property type="nucleotide sequence ID" value="XM_024718179.1"/>
</dbReference>
<proteinExistence type="predicted"/>
<reference evidence="2" key="1">
    <citation type="submission" date="2014-09" db="EMBL/GenBank/DDBJ databases">
        <authorList>
            <person name="Sharma Rahul"/>
            <person name="Thines Marco"/>
        </authorList>
    </citation>
    <scope>NUCLEOTIDE SEQUENCE [LARGE SCALE GENOMIC DNA]</scope>
</reference>